<evidence type="ECO:0000256" key="4">
    <source>
        <dbReference type="ARBA" id="ARBA00041694"/>
    </source>
</evidence>
<sequence>MSERTETSARVNSQRESNDGGVPPVNDAAFARWLADRAGQTLLQVRDEMGFADGKALKVAGDKAAHHLMRAELARWRPADAVLSEEDDHARDAWSEGEQTTVRPERLGASRVWIIDPLDGTREFSEEGRSDWAVHVALWTADCSSPSCLAAGAVAMPAQHRTIATDKSPAYPPLPLNAAAGGPIRIAASRTRPPAFVTALAEEIGAELVPMGSAGVKIAAVVSGEADAYVHAGGQYEWDSAAPVAVALATGLHASRIDGSELKYNEADPKLPDLVVCRKDLAPRLLAALQRHLPSE</sequence>
<comment type="caution">
    <text evidence="8">The sequence shown here is derived from an EMBL/GenBank/DDBJ whole genome shotgun (WGS) entry which is preliminary data.</text>
</comment>
<organism evidence="8 9">
    <name type="scientific">Paractinoplanes brasiliensis</name>
    <dbReference type="NCBI Taxonomy" id="52695"/>
    <lineage>
        <taxon>Bacteria</taxon>
        <taxon>Bacillati</taxon>
        <taxon>Actinomycetota</taxon>
        <taxon>Actinomycetes</taxon>
        <taxon>Micromonosporales</taxon>
        <taxon>Micromonosporaceae</taxon>
        <taxon>Paractinoplanes</taxon>
    </lineage>
</organism>
<dbReference type="Proteomes" id="UP000294901">
    <property type="component" value="Unassembled WGS sequence"/>
</dbReference>
<dbReference type="OrthoDB" id="9772456at2"/>
<dbReference type="GO" id="GO:0046872">
    <property type="term" value="F:metal ion binding"/>
    <property type="evidence" value="ECO:0007669"/>
    <property type="project" value="UniProtKB-KW"/>
</dbReference>
<feature type="region of interest" description="Disordered" evidence="7">
    <location>
        <begin position="1"/>
        <end position="25"/>
    </location>
</feature>
<dbReference type="Gene3D" id="3.30.540.10">
    <property type="entry name" value="Fructose-1,6-Bisphosphatase, subunit A, domain 1"/>
    <property type="match status" value="1"/>
</dbReference>
<dbReference type="Pfam" id="PF00459">
    <property type="entry name" value="Inositol_P"/>
    <property type="match status" value="1"/>
</dbReference>
<comment type="catalytic activity">
    <reaction evidence="1">
        <text>adenosine 3',5'-bisphosphate + H2O = AMP + phosphate</text>
        <dbReference type="Rhea" id="RHEA:10040"/>
        <dbReference type="ChEBI" id="CHEBI:15377"/>
        <dbReference type="ChEBI" id="CHEBI:43474"/>
        <dbReference type="ChEBI" id="CHEBI:58343"/>
        <dbReference type="ChEBI" id="CHEBI:456215"/>
        <dbReference type="EC" id="3.1.3.7"/>
    </reaction>
</comment>
<keyword evidence="9" id="KW-1185">Reference proteome</keyword>
<evidence type="ECO:0000256" key="6">
    <source>
        <dbReference type="PIRSR" id="PIRSR600760-2"/>
    </source>
</evidence>
<feature type="binding site" evidence="6">
    <location>
        <position position="116"/>
    </location>
    <ligand>
        <name>Mg(2+)</name>
        <dbReference type="ChEBI" id="CHEBI:18420"/>
        <label>1</label>
        <note>catalytic</note>
    </ligand>
</feature>
<dbReference type="GO" id="GO:0050427">
    <property type="term" value="P:3'-phosphoadenosine 5'-phosphosulfate metabolic process"/>
    <property type="evidence" value="ECO:0007669"/>
    <property type="project" value="TreeGrafter"/>
</dbReference>
<evidence type="ECO:0000256" key="2">
    <source>
        <dbReference type="ARBA" id="ARBA00022723"/>
    </source>
</evidence>
<feature type="binding site" evidence="6">
    <location>
        <position position="119"/>
    </location>
    <ligand>
        <name>Mg(2+)</name>
        <dbReference type="ChEBI" id="CHEBI:18420"/>
        <label>1</label>
        <note>catalytic</note>
    </ligand>
</feature>
<dbReference type="PANTHER" id="PTHR43028:SF5">
    <property type="entry name" value="3'(2'),5'-BISPHOSPHATE NUCLEOTIDASE 1"/>
    <property type="match status" value="1"/>
</dbReference>
<evidence type="ECO:0000256" key="1">
    <source>
        <dbReference type="ARBA" id="ARBA00001625"/>
    </source>
</evidence>
<evidence type="ECO:0000256" key="5">
    <source>
        <dbReference type="ARBA" id="ARBA00042530"/>
    </source>
</evidence>
<dbReference type="SUPFAM" id="SSF56655">
    <property type="entry name" value="Carbohydrate phosphatase"/>
    <property type="match status" value="1"/>
</dbReference>
<protein>
    <recommendedName>
        <fullName evidence="4">3'(2'),5-bisphosphonucleoside 3'(2')-phosphohydrolase</fullName>
    </recommendedName>
    <alternativeName>
        <fullName evidence="5">DPNPase</fullName>
    </alternativeName>
</protein>
<proteinExistence type="predicted"/>
<dbReference type="CDD" id="cd01638">
    <property type="entry name" value="CysQ"/>
    <property type="match status" value="1"/>
</dbReference>
<dbReference type="GO" id="GO:0000103">
    <property type="term" value="P:sulfate assimilation"/>
    <property type="evidence" value="ECO:0007669"/>
    <property type="project" value="TreeGrafter"/>
</dbReference>
<keyword evidence="3 6" id="KW-0460">Magnesium</keyword>
<feature type="binding site" evidence="6">
    <location>
        <position position="239"/>
    </location>
    <ligand>
        <name>Mg(2+)</name>
        <dbReference type="ChEBI" id="CHEBI:18420"/>
        <label>1</label>
        <note>catalytic</note>
    </ligand>
</feature>
<feature type="binding site" evidence="6">
    <location>
        <position position="118"/>
    </location>
    <ligand>
        <name>Mg(2+)</name>
        <dbReference type="ChEBI" id="CHEBI:18420"/>
        <label>1</label>
        <note>catalytic</note>
    </ligand>
</feature>
<evidence type="ECO:0000313" key="9">
    <source>
        <dbReference type="Proteomes" id="UP000294901"/>
    </source>
</evidence>
<reference evidence="8 9" key="1">
    <citation type="submission" date="2019-03" db="EMBL/GenBank/DDBJ databases">
        <title>Sequencing the genomes of 1000 actinobacteria strains.</title>
        <authorList>
            <person name="Klenk H.-P."/>
        </authorList>
    </citation>
    <scope>NUCLEOTIDE SEQUENCE [LARGE SCALE GENOMIC DNA]</scope>
    <source>
        <strain evidence="8 9">DSM 43805</strain>
    </source>
</reference>
<dbReference type="RefSeq" id="WP_133874372.1">
    <property type="nucleotide sequence ID" value="NZ_BOMD01000001.1"/>
</dbReference>
<dbReference type="GO" id="GO:0008441">
    <property type="term" value="F:3'(2'),5'-bisphosphate nucleotidase activity"/>
    <property type="evidence" value="ECO:0007669"/>
    <property type="project" value="UniProtKB-EC"/>
</dbReference>
<comment type="cofactor">
    <cofactor evidence="6">
        <name>Mg(2+)</name>
        <dbReference type="ChEBI" id="CHEBI:18420"/>
    </cofactor>
</comment>
<evidence type="ECO:0000256" key="3">
    <source>
        <dbReference type="ARBA" id="ARBA00022842"/>
    </source>
</evidence>
<dbReference type="AlphaFoldDB" id="A0A4R6JUB8"/>
<dbReference type="Gene3D" id="3.40.190.80">
    <property type="match status" value="1"/>
</dbReference>
<accession>A0A4R6JUB8</accession>
<dbReference type="EMBL" id="SNWR01000001">
    <property type="protein sequence ID" value="TDO40159.1"/>
    <property type="molecule type" value="Genomic_DNA"/>
</dbReference>
<dbReference type="PANTHER" id="PTHR43028">
    <property type="entry name" value="3'(2'),5'-BISPHOSPHATE NUCLEOTIDASE 1"/>
    <property type="match status" value="1"/>
</dbReference>
<dbReference type="InterPro" id="IPR000760">
    <property type="entry name" value="Inositol_monophosphatase-like"/>
</dbReference>
<dbReference type="InterPro" id="IPR020583">
    <property type="entry name" value="Inositol_monoP_metal-BS"/>
</dbReference>
<gene>
    <name evidence="8" type="ORF">C8E87_3869</name>
</gene>
<dbReference type="InterPro" id="IPR050725">
    <property type="entry name" value="CysQ/Inositol_MonoPase"/>
</dbReference>
<evidence type="ECO:0000313" key="8">
    <source>
        <dbReference type="EMBL" id="TDO40159.1"/>
    </source>
</evidence>
<name>A0A4R6JUB8_9ACTN</name>
<keyword evidence="2 6" id="KW-0479">Metal-binding</keyword>
<feature type="binding site" evidence="6">
    <location>
        <position position="85"/>
    </location>
    <ligand>
        <name>Mg(2+)</name>
        <dbReference type="ChEBI" id="CHEBI:18420"/>
        <label>1</label>
        <note>catalytic</note>
    </ligand>
</feature>
<dbReference type="PROSITE" id="PS00629">
    <property type="entry name" value="IMP_1"/>
    <property type="match status" value="1"/>
</dbReference>
<evidence type="ECO:0000256" key="7">
    <source>
        <dbReference type="SAM" id="MobiDB-lite"/>
    </source>
</evidence>